<dbReference type="InterPro" id="IPR044913">
    <property type="entry name" value="P_trefoil_dom_sf"/>
</dbReference>
<feature type="chain" id="PRO_5034096114" description="P-type domain-containing protein" evidence="5">
    <location>
        <begin position="26"/>
        <end position="77"/>
    </location>
</feature>
<feature type="domain" description="P-type" evidence="6">
    <location>
        <begin position="23"/>
        <end position="66"/>
    </location>
</feature>
<dbReference type="InterPro" id="IPR000519">
    <property type="entry name" value="P_trefoil_dom"/>
</dbReference>
<keyword evidence="2" id="KW-0964">Secreted</keyword>
<dbReference type="AlphaFoldDB" id="A0A8C8SML7"/>
<dbReference type="Proteomes" id="UP000694393">
    <property type="component" value="Unplaced"/>
</dbReference>
<dbReference type="PRINTS" id="PR00680">
    <property type="entry name" value="PTREFOIL"/>
</dbReference>
<proteinExistence type="predicted"/>
<organism evidence="7 8">
    <name type="scientific">Pelusios castaneus</name>
    <name type="common">West African mud turtle</name>
    <dbReference type="NCBI Taxonomy" id="367368"/>
    <lineage>
        <taxon>Eukaryota</taxon>
        <taxon>Metazoa</taxon>
        <taxon>Chordata</taxon>
        <taxon>Craniata</taxon>
        <taxon>Vertebrata</taxon>
        <taxon>Euteleostomi</taxon>
        <taxon>Archelosauria</taxon>
        <taxon>Testudinata</taxon>
        <taxon>Testudines</taxon>
        <taxon>Pleurodira</taxon>
        <taxon>Pelomedusidae</taxon>
        <taxon>Pelusios</taxon>
    </lineage>
</organism>
<name>A0A8C8SML7_9SAUR</name>
<dbReference type="PROSITE" id="PS00025">
    <property type="entry name" value="P_TREFOIL_1"/>
    <property type="match status" value="1"/>
</dbReference>
<evidence type="ECO:0000313" key="8">
    <source>
        <dbReference type="Proteomes" id="UP000694393"/>
    </source>
</evidence>
<evidence type="ECO:0000256" key="2">
    <source>
        <dbReference type="ARBA" id="ARBA00022525"/>
    </source>
</evidence>
<feature type="signal peptide" evidence="5">
    <location>
        <begin position="1"/>
        <end position="25"/>
    </location>
</feature>
<dbReference type="InterPro" id="IPR017994">
    <property type="entry name" value="P_trefoil_chordata"/>
</dbReference>
<feature type="disulfide bond" evidence="4">
    <location>
        <begin position="35"/>
        <end position="50"/>
    </location>
</feature>
<evidence type="ECO:0000256" key="5">
    <source>
        <dbReference type="SAM" id="SignalP"/>
    </source>
</evidence>
<sequence>MQRDCFELGLFIVCNVINCLAPGACDVQPTARENCGFPGITEIECNANQCCYNSDAPDSPWCFKPVLAEGKYLCERY</sequence>
<keyword evidence="3 4" id="KW-1015">Disulfide bond</keyword>
<dbReference type="PANTHER" id="PTHR13826:SF14">
    <property type="entry name" value="TREFOIL FACTOR 2"/>
    <property type="match status" value="1"/>
</dbReference>
<keyword evidence="5" id="KW-0732">Signal</keyword>
<dbReference type="SUPFAM" id="SSF57492">
    <property type="entry name" value="Trefoil"/>
    <property type="match status" value="1"/>
</dbReference>
<reference evidence="7" key="1">
    <citation type="submission" date="2025-08" db="UniProtKB">
        <authorList>
            <consortium name="Ensembl"/>
        </authorList>
    </citation>
    <scope>IDENTIFICATION</scope>
</reference>
<dbReference type="PANTHER" id="PTHR13826">
    <property type="entry name" value="INTESTINAL TREFOIL FACTOR-RELATED"/>
    <property type="match status" value="1"/>
</dbReference>
<feature type="disulfide bond" evidence="4">
    <location>
        <begin position="25"/>
        <end position="51"/>
    </location>
</feature>
<evidence type="ECO:0000256" key="3">
    <source>
        <dbReference type="ARBA" id="ARBA00023157"/>
    </source>
</evidence>
<dbReference type="InterPro" id="IPR017957">
    <property type="entry name" value="P_trefoil_CS"/>
</dbReference>
<comment type="subcellular location">
    <subcellularLocation>
        <location evidence="1">Secreted</location>
    </subcellularLocation>
</comment>
<evidence type="ECO:0000259" key="6">
    <source>
        <dbReference type="PROSITE" id="PS51448"/>
    </source>
</evidence>
<feature type="disulfide bond" evidence="4">
    <location>
        <begin position="45"/>
        <end position="62"/>
    </location>
</feature>
<dbReference type="CDD" id="cd00111">
    <property type="entry name" value="Trefoil"/>
    <property type="match status" value="1"/>
</dbReference>
<dbReference type="FunFam" id="4.10.110.10:FF:000006">
    <property type="entry name" value="Trefoil factor 1"/>
    <property type="match status" value="1"/>
</dbReference>
<evidence type="ECO:0000256" key="1">
    <source>
        <dbReference type="ARBA" id="ARBA00004613"/>
    </source>
</evidence>
<dbReference type="PROSITE" id="PS51448">
    <property type="entry name" value="P_TREFOIL_2"/>
    <property type="match status" value="1"/>
</dbReference>
<protein>
    <recommendedName>
        <fullName evidence="6">P-type domain-containing protein</fullName>
    </recommendedName>
</protein>
<dbReference type="Gene3D" id="4.10.110.10">
    <property type="entry name" value="Spasmolytic Protein, domain 1"/>
    <property type="match status" value="1"/>
</dbReference>
<evidence type="ECO:0000313" key="7">
    <source>
        <dbReference type="Ensembl" id="ENSPCEP00000021072.1"/>
    </source>
</evidence>
<dbReference type="Pfam" id="PF00088">
    <property type="entry name" value="Trefoil"/>
    <property type="match status" value="1"/>
</dbReference>
<reference evidence="7" key="2">
    <citation type="submission" date="2025-09" db="UniProtKB">
        <authorList>
            <consortium name="Ensembl"/>
        </authorList>
    </citation>
    <scope>IDENTIFICATION</scope>
</reference>
<accession>A0A8C8SML7</accession>
<evidence type="ECO:0000256" key="4">
    <source>
        <dbReference type="PROSITE-ProRule" id="PRU00779"/>
    </source>
</evidence>
<dbReference type="SMART" id="SM00018">
    <property type="entry name" value="PD"/>
    <property type="match status" value="1"/>
</dbReference>
<keyword evidence="8" id="KW-1185">Reference proteome</keyword>
<dbReference type="GO" id="GO:0005615">
    <property type="term" value="C:extracellular space"/>
    <property type="evidence" value="ECO:0007669"/>
    <property type="project" value="TreeGrafter"/>
</dbReference>
<dbReference type="Ensembl" id="ENSPCET00000021804.1">
    <property type="protein sequence ID" value="ENSPCEP00000021072.1"/>
    <property type="gene ID" value="ENSPCEG00000016247.1"/>
</dbReference>